<dbReference type="EMBL" id="BKCJ011141206">
    <property type="protein sequence ID" value="GFC93100.1"/>
    <property type="molecule type" value="Genomic_DNA"/>
</dbReference>
<proteinExistence type="predicted"/>
<reference evidence="1" key="1">
    <citation type="journal article" date="2019" name="Sci. Rep.">
        <title>Draft genome of Tanacetum cinerariifolium, the natural source of mosquito coil.</title>
        <authorList>
            <person name="Yamashiro T."/>
            <person name="Shiraishi A."/>
            <person name="Satake H."/>
            <person name="Nakayama K."/>
        </authorList>
    </citation>
    <scope>NUCLEOTIDE SEQUENCE</scope>
</reference>
<feature type="non-terminal residue" evidence="1">
    <location>
        <position position="1"/>
    </location>
</feature>
<comment type="caution">
    <text evidence="1">The sequence shown here is derived from an EMBL/GenBank/DDBJ whole genome shotgun (WGS) entry which is preliminary data.</text>
</comment>
<organism evidence="1">
    <name type="scientific">Tanacetum cinerariifolium</name>
    <name type="common">Dalmatian daisy</name>
    <name type="synonym">Chrysanthemum cinerariifolium</name>
    <dbReference type="NCBI Taxonomy" id="118510"/>
    <lineage>
        <taxon>Eukaryota</taxon>
        <taxon>Viridiplantae</taxon>
        <taxon>Streptophyta</taxon>
        <taxon>Embryophyta</taxon>
        <taxon>Tracheophyta</taxon>
        <taxon>Spermatophyta</taxon>
        <taxon>Magnoliopsida</taxon>
        <taxon>eudicotyledons</taxon>
        <taxon>Gunneridae</taxon>
        <taxon>Pentapetalae</taxon>
        <taxon>asterids</taxon>
        <taxon>campanulids</taxon>
        <taxon>Asterales</taxon>
        <taxon>Asteraceae</taxon>
        <taxon>Asteroideae</taxon>
        <taxon>Anthemideae</taxon>
        <taxon>Anthemidinae</taxon>
        <taxon>Tanacetum</taxon>
    </lineage>
</organism>
<sequence>ADSIRRYFSNPAVQLSSQFSRLIDCSSPYCRQVPRTKASYTVT</sequence>
<protein>
    <submittedName>
        <fullName evidence="1">Uncharacterized protein</fullName>
    </submittedName>
</protein>
<dbReference type="AlphaFoldDB" id="A0A699S724"/>
<evidence type="ECO:0000313" key="1">
    <source>
        <dbReference type="EMBL" id="GFC93100.1"/>
    </source>
</evidence>
<name>A0A699S724_TANCI</name>
<accession>A0A699S724</accession>
<gene>
    <name evidence="1" type="ORF">Tci_865070</name>
</gene>